<gene>
    <name evidence="2" type="ordered locus">TEPIRE1_0762</name>
</gene>
<dbReference type="Pfam" id="PF06133">
    <property type="entry name" value="Com_YlbF"/>
    <property type="match status" value="1"/>
</dbReference>
<sequence>MNVYDLAHQLARSLNESQEYLEYKKAKETIKQDPQVEKMLKDLRAKQIEVQALSISGKPIAEAQKSLENLYNIAVNNSLLRQYLEAEERFAVLFTDIQNIIIKGIEFDIDTEDK</sequence>
<dbReference type="KEGG" id="tae:TepiRe1_0762"/>
<dbReference type="InterPro" id="IPR010368">
    <property type="entry name" value="Com_YlbF"/>
</dbReference>
<dbReference type="EMBL" id="HF563609">
    <property type="protein sequence ID" value="CCP25461.1"/>
    <property type="molecule type" value="Genomic_DNA"/>
</dbReference>
<dbReference type="Gene3D" id="1.20.1500.10">
    <property type="entry name" value="YheA/YmcA-like"/>
    <property type="match status" value="1"/>
</dbReference>
<dbReference type="AlphaFoldDB" id="F4LWI7"/>
<keyword evidence="3" id="KW-1185">Reference proteome</keyword>
<evidence type="ECO:0000256" key="1">
    <source>
        <dbReference type="HAMAP-Rule" id="MF_01526"/>
    </source>
</evidence>
<dbReference type="PATRIC" id="fig|1209989.3.peg.839"/>
<evidence type="ECO:0000313" key="3">
    <source>
        <dbReference type="Proteomes" id="UP000010802"/>
    </source>
</evidence>
<dbReference type="RefSeq" id="WP_013777812.1">
    <property type="nucleotide sequence ID" value="NC_015519.1"/>
</dbReference>
<evidence type="ECO:0000313" key="2">
    <source>
        <dbReference type="EMBL" id="CCP25461.1"/>
    </source>
</evidence>
<dbReference type="HOGENOM" id="CLU_140243_2_0_9"/>
<dbReference type="HAMAP" id="MF_01526">
    <property type="entry name" value="UPF0342"/>
    <property type="match status" value="1"/>
</dbReference>
<dbReference type="OrthoDB" id="9811402at2"/>
<dbReference type="eggNOG" id="COG3679">
    <property type="taxonomic scope" value="Bacteria"/>
</dbReference>
<name>F4LWI7_TEPAE</name>
<dbReference type="Proteomes" id="UP000010802">
    <property type="component" value="Chromosome"/>
</dbReference>
<dbReference type="SUPFAM" id="SSF158622">
    <property type="entry name" value="YheA/YmcA-like"/>
    <property type="match status" value="1"/>
</dbReference>
<reference evidence="3" key="1">
    <citation type="journal article" date="2013" name="Genome Announc.">
        <title>First genome sequence of a syntrophic acetate-oxidizing bacterium, Tepidanaerobacter acetatoxydans strain Re1.</title>
        <authorList>
            <person name="Manzoor S."/>
            <person name="Bongcam-Rudloff E."/>
            <person name="Schnurer A."/>
            <person name="Muller B."/>
        </authorList>
    </citation>
    <scope>NUCLEOTIDE SEQUENCE [LARGE SCALE GENOMIC DNA]</scope>
    <source>
        <strain evidence="3">Re1</strain>
    </source>
</reference>
<dbReference type="KEGG" id="tep:TepRe1_0702"/>
<organism evidence="2 3">
    <name type="scientific">Tepidanaerobacter acetatoxydans (strain DSM 21804 / JCM 16047 / Re1)</name>
    <dbReference type="NCBI Taxonomy" id="1209989"/>
    <lineage>
        <taxon>Bacteria</taxon>
        <taxon>Bacillati</taxon>
        <taxon>Bacillota</taxon>
        <taxon>Clostridia</taxon>
        <taxon>Thermosediminibacterales</taxon>
        <taxon>Tepidanaerobacteraceae</taxon>
        <taxon>Tepidanaerobacter</taxon>
    </lineage>
</organism>
<protein>
    <recommendedName>
        <fullName evidence="1">UPF0342 protein TEPIRE1_0762</fullName>
    </recommendedName>
</protein>
<accession>F4LWI7</accession>
<comment type="similarity">
    <text evidence="1">Belongs to the UPF0342 family.</text>
</comment>
<accession>L0RX35</accession>
<dbReference type="STRING" id="1209989.TepRe1_0702"/>
<proteinExistence type="inferred from homology"/>
<dbReference type="InterPro" id="IPR023378">
    <property type="entry name" value="YheA/YmcA-like_dom_sf"/>
</dbReference>